<dbReference type="EMBL" id="JBANRG010000047">
    <property type="protein sequence ID" value="KAK7445368.1"/>
    <property type="molecule type" value="Genomic_DNA"/>
</dbReference>
<reference evidence="3 4" key="1">
    <citation type="submission" date="2024-01" db="EMBL/GenBank/DDBJ databases">
        <title>A draft genome for the cacao thread blight pathogen Marasmiellus scandens.</title>
        <authorList>
            <person name="Baruah I.K."/>
            <person name="Leung J."/>
            <person name="Bukari Y."/>
            <person name="Amoako-Attah I."/>
            <person name="Meinhardt L.W."/>
            <person name="Bailey B.A."/>
            <person name="Cohen S.P."/>
        </authorList>
    </citation>
    <scope>NUCLEOTIDE SEQUENCE [LARGE SCALE GENOMIC DNA]</scope>
    <source>
        <strain evidence="3 4">GH-19</strain>
    </source>
</reference>
<feature type="transmembrane region" description="Helical" evidence="2">
    <location>
        <begin position="88"/>
        <end position="114"/>
    </location>
</feature>
<dbReference type="PANTHER" id="PTHR28077">
    <property type="entry name" value="INOSITOL PHOSPHORYLCERAMIDE SYNTHASE REGULATORY SUBUNIT KEI1"/>
    <property type="match status" value="1"/>
</dbReference>
<feature type="region of interest" description="Disordered" evidence="1">
    <location>
        <begin position="234"/>
        <end position="317"/>
    </location>
</feature>
<dbReference type="Proteomes" id="UP001498398">
    <property type="component" value="Unassembled WGS sequence"/>
</dbReference>
<dbReference type="PANTHER" id="PTHR28077:SF1">
    <property type="entry name" value="INOSITOL PHOSPHORYLCERAMIDE SYNTHASE REGULATORY SUBUNIT KEI1"/>
    <property type="match status" value="1"/>
</dbReference>
<keyword evidence="4" id="KW-1185">Reference proteome</keyword>
<protein>
    <recommendedName>
        <fullName evidence="5">DUF1753-domain-containing protein</fullName>
    </recommendedName>
</protein>
<accession>A0ABR1IZG3</accession>
<keyword evidence="2" id="KW-1133">Transmembrane helix</keyword>
<sequence>MKLMLRPEYRLWPLNSFLTFLDIKTGVTLALLFAVLNKVAGVYGLIAVVTGAGGSFAQLSLYIYSVLALVALVWGLKAVRDEDPKQTLYFAHLFFADHVFSTSWTIYFAVVWWFQTPHDGRRSANSPAQEQIIVGSHNSHPDLTDAERADAAAKIWNHEKGMAAAIIILSWLCKIYFILLIYSYALHLRKGSYRSLLRVRPVTNVDPLNEDEEEIEDFYRIPLRTPNTGNSISSFTDFVNAPPRRSRHNKASSLNQTVFAKPNGKANGNASGSGHLGDEEEEVLFDEDEVSFASSSRGHSKMGTDESSTDEERTRNR</sequence>
<comment type="caution">
    <text evidence="3">The sequence shown here is derived from an EMBL/GenBank/DDBJ whole genome shotgun (WGS) entry which is preliminary data.</text>
</comment>
<evidence type="ECO:0000313" key="4">
    <source>
        <dbReference type="Proteomes" id="UP001498398"/>
    </source>
</evidence>
<feature type="transmembrane region" description="Helical" evidence="2">
    <location>
        <begin position="162"/>
        <end position="185"/>
    </location>
</feature>
<feature type="compositionally biased region" description="Low complexity" evidence="1">
    <location>
        <begin position="260"/>
        <end position="273"/>
    </location>
</feature>
<keyword evidence="2" id="KW-0472">Membrane</keyword>
<feature type="transmembrane region" description="Helical" evidence="2">
    <location>
        <begin position="56"/>
        <end position="76"/>
    </location>
</feature>
<evidence type="ECO:0000313" key="3">
    <source>
        <dbReference type="EMBL" id="KAK7445368.1"/>
    </source>
</evidence>
<proteinExistence type="predicted"/>
<name>A0ABR1IZG3_9AGAR</name>
<organism evidence="3 4">
    <name type="scientific">Marasmiellus scandens</name>
    <dbReference type="NCBI Taxonomy" id="2682957"/>
    <lineage>
        <taxon>Eukaryota</taxon>
        <taxon>Fungi</taxon>
        <taxon>Dikarya</taxon>
        <taxon>Basidiomycota</taxon>
        <taxon>Agaricomycotina</taxon>
        <taxon>Agaricomycetes</taxon>
        <taxon>Agaricomycetidae</taxon>
        <taxon>Agaricales</taxon>
        <taxon>Marasmiineae</taxon>
        <taxon>Omphalotaceae</taxon>
        <taxon>Marasmiellus</taxon>
    </lineage>
</organism>
<feature type="compositionally biased region" description="Acidic residues" evidence="1">
    <location>
        <begin position="278"/>
        <end position="290"/>
    </location>
</feature>
<evidence type="ECO:0008006" key="5">
    <source>
        <dbReference type="Google" id="ProtNLM"/>
    </source>
</evidence>
<evidence type="ECO:0000256" key="1">
    <source>
        <dbReference type="SAM" id="MobiDB-lite"/>
    </source>
</evidence>
<keyword evidence="2" id="KW-0812">Transmembrane</keyword>
<gene>
    <name evidence="3" type="ORF">VKT23_014785</name>
</gene>
<evidence type="ECO:0000256" key="2">
    <source>
        <dbReference type="SAM" id="Phobius"/>
    </source>
</evidence>
<dbReference type="InterPro" id="IPR013862">
    <property type="entry name" value="Kei1"/>
</dbReference>
<dbReference type="Pfam" id="PF08552">
    <property type="entry name" value="Kei1"/>
    <property type="match status" value="1"/>
</dbReference>